<gene>
    <name evidence="1" type="ORF">BUZ61_17865</name>
</gene>
<dbReference type="CDD" id="cd00093">
    <property type="entry name" value="HTH_XRE"/>
    <property type="match status" value="1"/>
</dbReference>
<dbReference type="EMBL" id="PZHR01000896">
    <property type="protein sequence ID" value="PTK41447.1"/>
    <property type="molecule type" value="Genomic_DNA"/>
</dbReference>
<evidence type="ECO:0000313" key="2">
    <source>
        <dbReference type="Proteomes" id="UP000240400"/>
    </source>
</evidence>
<sequence length="104" mass="11944">MARRNLFDKWTTDEGLTRIKGWARDGLTMIEIARNIGISKQTLYTWEKKSPDLLDALNTGRDYADRKVEESLFKSAIGYEYVDEQLSDEGVPIPVKKYAKPNTT</sequence>
<reference evidence="1 2" key="1">
    <citation type="journal article" date="2016" name="Front. Microbiol.">
        <title>Comprehensive Phylogenetic Analysis of Bovine Non-aureus Staphylococci Species Based on Whole-Genome Sequencing.</title>
        <authorList>
            <person name="Naushad S."/>
            <person name="Barkema H.W."/>
            <person name="Luby C."/>
            <person name="Condas L.A."/>
            <person name="Nobrega D.B."/>
            <person name="Carson D.A."/>
            <person name="De Buck J."/>
        </authorList>
    </citation>
    <scope>NUCLEOTIDE SEQUENCE [LARGE SCALE GENOMIC DNA]</scope>
    <source>
        <strain evidence="1 2">SNUC 4337</strain>
    </source>
</reference>
<organism evidence="1 2">
    <name type="scientific">Staphylococcus nepalensis</name>
    <dbReference type="NCBI Taxonomy" id="214473"/>
    <lineage>
        <taxon>Bacteria</taxon>
        <taxon>Bacillati</taxon>
        <taxon>Bacillota</taxon>
        <taxon>Bacilli</taxon>
        <taxon>Bacillales</taxon>
        <taxon>Staphylococcaceae</taxon>
        <taxon>Staphylococcus</taxon>
    </lineage>
</organism>
<feature type="non-terminal residue" evidence="1">
    <location>
        <position position="104"/>
    </location>
</feature>
<dbReference type="OrthoDB" id="5868871at2"/>
<name>A0A2T4S4W3_9STAP</name>
<dbReference type="RefSeq" id="WP_107644765.1">
    <property type="nucleotide sequence ID" value="NZ_PZHR01000896.1"/>
</dbReference>
<protein>
    <recommendedName>
        <fullName evidence="3">Helix-turn-helix domain-containing protein</fullName>
    </recommendedName>
</protein>
<dbReference type="Proteomes" id="UP000240400">
    <property type="component" value="Unassembled WGS sequence"/>
</dbReference>
<evidence type="ECO:0008006" key="3">
    <source>
        <dbReference type="Google" id="ProtNLM"/>
    </source>
</evidence>
<dbReference type="AlphaFoldDB" id="A0A2T4S4W3"/>
<dbReference type="InterPro" id="IPR001387">
    <property type="entry name" value="Cro/C1-type_HTH"/>
</dbReference>
<proteinExistence type="predicted"/>
<evidence type="ECO:0000313" key="1">
    <source>
        <dbReference type="EMBL" id="PTK41447.1"/>
    </source>
</evidence>
<comment type="caution">
    <text evidence="1">The sequence shown here is derived from an EMBL/GenBank/DDBJ whole genome shotgun (WGS) entry which is preliminary data.</text>
</comment>
<accession>A0A2T4S4W3</accession>
<dbReference type="Gene3D" id="1.10.10.60">
    <property type="entry name" value="Homeodomain-like"/>
    <property type="match status" value="1"/>
</dbReference>